<dbReference type="PANTHER" id="PTHR40661:SF3">
    <property type="entry name" value="FELS-1 PROPHAGE TRANSCRIPTIONAL REGULATOR"/>
    <property type="match status" value="1"/>
</dbReference>
<keyword evidence="2" id="KW-0238">DNA-binding</keyword>
<dbReference type="SUPFAM" id="SSF47413">
    <property type="entry name" value="lambda repressor-like DNA-binding domains"/>
    <property type="match status" value="1"/>
</dbReference>
<sequence>MNKDKYNMEIHTKIRRIIDELKLNNNSFAKLIGVTSTTIDSITIGRLQSDGERKRTKPGFDLLQSIITHCNVNPEYFFGASDEIFVQKTNDAVGLNLPKIITVNEEGEENINFVGVKARAGYLDGYSDPEYMETLPSFSMPMLKNGTYRCFEIKGNSMSTTIHDGDYLFGKYVDNFDDILDGRIYVIISKNDGVVVKRVLNRIRESGKLILKSDNRDGNYPMYSIYAEDILEVWYASMYASKQMPDPINIYEKLHTLESKFFELEETLRKKQN</sequence>
<keyword evidence="1" id="KW-0805">Transcription regulation</keyword>
<gene>
    <name evidence="5" type="ORF">LNQ34_01610</name>
</gene>
<protein>
    <submittedName>
        <fullName evidence="5">Transcriptional regulator</fullName>
    </submittedName>
</protein>
<evidence type="ECO:0000313" key="5">
    <source>
        <dbReference type="EMBL" id="MCC9016469.1"/>
    </source>
</evidence>
<reference evidence="5" key="1">
    <citation type="submission" date="2021-11" db="EMBL/GenBank/DDBJ databases">
        <title>Description of novel Flavobacterium species.</title>
        <authorList>
            <person name="Saticioglu I.B."/>
            <person name="Ay H."/>
            <person name="Altun S."/>
            <person name="Duman M."/>
        </authorList>
    </citation>
    <scope>NUCLEOTIDE SEQUENCE</scope>
    <source>
        <strain evidence="5">F-126</strain>
    </source>
</reference>
<evidence type="ECO:0000256" key="2">
    <source>
        <dbReference type="ARBA" id="ARBA00023125"/>
    </source>
</evidence>
<dbReference type="InterPro" id="IPR015927">
    <property type="entry name" value="Peptidase_S24_S26A/B/C"/>
</dbReference>
<feature type="domain" description="Peptidase S24/S26A/S26B/S26C" evidence="4">
    <location>
        <begin position="139"/>
        <end position="226"/>
    </location>
</feature>
<evidence type="ECO:0000259" key="4">
    <source>
        <dbReference type="Pfam" id="PF00717"/>
    </source>
</evidence>
<evidence type="ECO:0000256" key="3">
    <source>
        <dbReference type="ARBA" id="ARBA00023163"/>
    </source>
</evidence>
<dbReference type="Proteomes" id="UP001430700">
    <property type="component" value="Unassembled WGS sequence"/>
</dbReference>
<dbReference type="InterPro" id="IPR001387">
    <property type="entry name" value="Cro/C1-type_HTH"/>
</dbReference>
<dbReference type="PANTHER" id="PTHR40661">
    <property type="match status" value="1"/>
</dbReference>
<dbReference type="SUPFAM" id="SSF51306">
    <property type="entry name" value="LexA/Signal peptidase"/>
    <property type="match status" value="1"/>
</dbReference>
<keyword evidence="6" id="KW-1185">Reference proteome</keyword>
<dbReference type="Pfam" id="PF00717">
    <property type="entry name" value="Peptidase_S24"/>
    <property type="match status" value="1"/>
</dbReference>
<evidence type="ECO:0000256" key="1">
    <source>
        <dbReference type="ARBA" id="ARBA00023015"/>
    </source>
</evidence>
<dbReference type="InterPro" id="IPR010982">
    <property type="entry name" value="Lambda_DNA-bd_dom_sf"/>
</dbReference>
<name>A0ABS8LV60_9FLAO</name>
<dbReference type="CDD" id="cd06462">
    <property type="entry name" value="Peptidase_S24_S26"/>
    <property type="match status" value="1"/>
</dbReference>
<dbReference type="InterPro" id="IPR036286">
    <property type="entry name" value="LexA/Signal_pep-like_sf"/>
</dbReference>
<comment type="caution">
    <text evidence="5">The sequence shown here is derived from an EMBL/GenBank/DDBJ whole genome shotgun (WGS) entry which is preliminary data.</text>
</comment>
<dbReference type="CDD" id="cd00093">
    <property type="entry name" value="HTH_XRE"/>
    <property type="match status" value="1"/>
</dbReference>
<dbReference type="EMBL" id="JAJJMN010000001">
    <property type="protein sequence ID" value="MCC9016469.1"/>
    <property type="molecule type" value="Genomic_DNA"/>
</dbReference>
<accession>A0ABS8LV60</accession>
<dbReference type="Gene3D" id="2.10.109.10">
    <property type="entry name" value="Umud Fragment, subunit A"/>
    <property type="match status" value="1"/>
</dbReference>
<evidence type="ECO:0000313" key="6">
    <source>
        <dbReference type="Proteomes" id="UP001430700"/>
    </source>
</evidence>
<dbReference type="RefSeq" id="WP_229998454.1">
    <property type="nucleotide sequence ID" value="NZ_JAJJMN010000001.1"/>
</dbReference>
<proteinExistence type="predicted"/>
<keyword evidence="3" id="KW-0804">Transcription</keyword>
<dbReference type="Gene3D" id="1.10.260.40">
    <property type="entry name" value="lambda repressor-like DNA-binding domains"/>
    <property type="match status" value="1"/>
</dbReference>
<organism evidence="5 6">
    <name type="scientific">Flavobacterium lipolyticum</name>
    <dbReference type="NCBI Taxonomy" id="2893754"/>
    <lineage>
        <taxon>Bacteria</taxon>
        <taxon>Pseudomonadati</taxon>
        <taxon>Bacteroidota</taxon>
        <taxon>Flavobacteriia</taxon>
        <taxon>Flavobacteriales</taxon>
        <taxon>Flavobacteriaceae</taxon>
        <taxon>Flavobacterium</taxon>
    </lineage>
</organism>